<dbReference type="CDD" id="cd00096">
    <property type="entry name" value="Ig"/>
    <property type="match status" value="4"/>
</dbReference>
<feature type="domain" description="Ig-like" evidence="2">
    <location>
        <begin position="660"/>
        <end position="746"/>
    </location>
</feature>
<feature type="domain" description="Ig-like" evidence="2">
    <location>
        <begin position="478"/>
        <end position="571"/>
    </location>
</feature>
<evidence type="ECO:0000313" key="3">
    <source>
        <dbReference type="EMBL" id="OWK10044.1"/>
    </source>
</evidence>
<dbReference type="GO" id="GO:0005886">
    <property type="term" value="C:plasma membrane"/>
    <property type="evidence" value="ECO:0007669"/>
    <property type="project" value="TreeGrafter"/>
</dbReference>
<dbReference type="InterPro" id="IPR003598">
    <property type="entry name" value="Ig_sub2"/>
</dbReference>
<dbReference type="GO" id="GO:0030424">
    <property type="term" value="C:axon"/>
    <property type="evidence" value="ECO:0007669"/>
    <property type="project" value="TreeGrafter"/>
</dbReference>
<feature type="region of interest" description="Disordered" evidence="1">
    <location>
        <begin position="271"/>
        <end position="300"/>
    </location>
</feature>
<sequence length="1255" mass="133043">MRRAGAAGPGAWGASHEGRLGEGKVPPAVLGAEAAQEVVGLAGAGVELECRTSGVPTPQVEWTKDGRPVFLEEPHVQLQEDGQVLRITNSHLGDEGWYQCVAFSPAGQQTKDFQLRIYCEPGPFPSSLGAAHCMERGQGLGGCKGRDASRLGAGQAPCDLLSPPLSSAPPTIWGSNETSEVAVMEGHPVWFLCEARGVPMPDITWFKDGDPLVPSAEVVYTRGGRQLQLERAQGSDAGTYSCKASNAVGVVEKTTRLEVYGERPGGVAGARVSWGERGKHPAPRWPLSGSKGGKGSGQRPKMMRLKSYPGEKGHLIQPPLAKAETKTRRRGFGGDSEEEVRSEEGFQLAEQGGGISHGVGSGRGLTGLLAPQQPPASVSPLVPPTIEGTGEGPRVVKAVAGRPLTLECVARGYPPPTVSWYHEGLPLVESNGTWLEAGGGVLSLESLGEASGGLYSCVASSPAGEAVLHYSVEVQGEPRPALPASLGRGPLLALRLCAEGVEAGGETDLFPSPPHSRWLQNGRPAEELPGVRVALQGTMLHIDRVELGHAGLFACQATNEAGTAGAEVELSVHELPSVVIVGSENITAPFLQPVTLRCAGTGVPTPSLRWWKDGAALAASGGSLQIEKVDLKDEGIYTCVATNLAGESRRDVTLRVLVPPNIEPDLVNKAVLENASVTLECLASGVPPPDISWFKGRQPVSARDRVMVSIDGRILLIEQAQLSDAGSYRCVASNVAGSTELQYNLQVNVPPRITLPPSLPGPVLLHSPVRLTCNATGTPSPLLMWLKDGNPVSTAGTTGLQVFPGGRVLTLASARASDSGSYSCVAVSAVGEDRRDVFLHVHTPPSFLGEEQNVSVVANESVALECWSYAVPPPVLSWRKDGRPLEPRPGVHLSTDKALLEVERAEVGDTGRYTCEALNLVGRSQKHYNLNVWGEGLPGWAGLGSLPLRLSELALKPRAEGGAALHGSQDTAFPCRTLPRGSLFHPSPQLPALLTSAPFFSVPPVFPSREPRILTVTEGHPARLSCDCRGVPFPKISWKKDAQEGTYTCECSNVAGNSSQDQQLVVYVPPQIAGPAEPYADVSVVQDEEASLECNATGKPAPSVTWERDGWPVGTQTGLRLQNHGQSLHVERAQPAHAGRYSCVAENEAGRAERWFSLSVLVPPELIGDLDPLTNVTASLHNPLSLFCEATGVPPPEVRWFRGEEPVSPGENTYLLAGGWMLKLTRAQEQDRGFYSCLASNKAGEARRNFSVEVL</sequence>
<keyword evidence="4" id="KW-1185">Reference proteome</keyword>
<dbReference type="SUPFAM" id="SSF48726">
    <property type="entry name" value="Immunoglobulin"/>
    <property type="match status" value="11"/>
</dbReference>
<evidence type="ECO:0000259" key="2">
    <source>
        <dbReference type="PROSITE" id="PS50835"/>
    </source>
</evidence>
<dbReference type="InterPro" id="IPR036179">
    <property type="entry name" value="Ig-like_dom_sf"/>
</dbReference>
<dbReference type="FunFam" id="2.60.40.10:FF:001857">
    <property type="entry name" value="Hemicentin 2"/>
    <property type="match status" value="1"/>
</dbReference>
<dbReference type="FunFam" id="2.60.40.10:FF:000130">
    <property type="entry name" value="Hemicentin 1"/>
    <property type="match status" value="2"/>
</dbReference>
<dbReference type="InterPro" id="IPR050958">
    <property type="entry name" value="Cell_Adh-Cytoskel_Orgn"/>
</dbReference>
<feature type="domain" description="Ig-like" evidence="2">
    <location>
        <begin position="384"/>
        <end position="475"/>
    </location>
</feature>
<dbReference type="OrthoDB" id="5985519at2759"/>
<proteinExistence type="predicted"/>
<dbReference type="FunFam" id="2.60.40.10:FF:000285">
    <property type="entry name" value="Hemicentin 1"/>
    <property type="match status" value="1"/>
</dbReference>
<evidence type="ECO:0000313" key="4">
    <source>
        <dbReference type="Proteomes" id="UP000242450"/>
    </source>
</evidence>
<dbReference type="GO" id="GO:0050808">
    <property type="term" value="P:synapse organization"/>
    <property type="evidence" value="ECO:0007669"/>
    <property type="project" value="TreeGrafter"/>
</dbReference>
<feature type="region of interest" description="Disordered" evidence="1">
    <location>
        <begin position="1"/>
        <end position="20"/>
    </location>
</feature>
<dbReference type="GO" id="GO:0008046">
    <property type="term" value="F:axon guidance receptor activity"/>
    <property type="evidence" value="ECO:0007669"/>
    <property type="project" value="TreeGrafter"/>
</dbReference>
<dbReference type="EMBL" id="MKHE01000011">
    <property type="protein sequence ID" value="OWK10044.1"/>
    <property type="molecule type" value="Genomic_DNA"/>
</dbReference>
<feature type="domain" description="Ig-like" evidence="2">
    <location>
        <begin position="163"/>
        <end position="258"/>
    </location>
</feature>
<dbReference type="SMART" id="SM00409">
    <property type="entry name" value="IG"/>
    <property type="match status" value="11"/>
</dbReference>
<dbReference type="GO" id="GO:0043025">
    <property type="term" value="C:neuronal cell body"/>
    <property type="evidence" value="ECO:0007669"/>
    <property type="project" value="TreeGrafter"/>
</dbReference>
<protein>
    <recommendedName>
        <fullName evidence="2">Ig-like domain-containing protein</fullName>
    </recommendedName>
</protein>
<comment type="caution">
    <text evidence="3">The sequence shown here is derived from an EMBL/GenBank/DDBJ whole genome shotgun (WGS) entry which is preliminary data.</text>
</comment>
<dbReference type="PANTHER" id="PTHR45080:SF28">
    <property type="entry name" value="HEMICENTIN-2"/>
    <property type="match status" value="1"/>
</dbReference>
<feature type="non-terminal residue" evidence="3">
    <location>
        <position position="1255"/>
    </location>
</feature>
<organism evidence="3 4">
    <name type="scientific">Cervus elaphus hippelaphus</name>
    <name type="common">European red deer</name>
    <dbReference type="NCBI Taxonomy" id="46360"/>
    <lineage>
        <taxon>Eukaryota</taxon>
        <taxon>Metazoa</taxon>
        <taxon>Chordata</taxon>
        <taxon>Craniata</taxon>
        <taxon>Vertebrata</taxon>
        <taxon>Euteleostomi</taxon>
        <taxon>Mammalia</taxon>
        <taxon>Eutheria</taxon>
        <taxon>Laurasiatheria</taxon>
        <taxon>Artiodactyla</taxon>
        <taxon>Ruminantia</taxon>
        <taxon>Pecora</taxon>
        <taxon>Cervidae</taxon>
        <taxon>Cervinae</taxon>
        <taxon>Cervus</taxon>
    </lineage>
</organism>
<dbReference type="InterPro" id="IPR003599">
    <property type="entry name" value="Ig_sub"/>
</dbReference>
<feature type="domain" description="Ig-like" evidence="2">
    <location>
        <begin position="1164"/>
        <end position="1253"/>
    </location>
</feature>
<dbReference type="InterPro" id="IPR013783">
    <property type="entry name" value="Ig-like_fold"/>
</dbReference>
<feature type="domain" description="Ig-like" evidence="2">
    <location>
        <begin position="1003"/>
        <end position="1065"/>
    </location>
</feature>
<reference evidence="3 4" key="1">
    <citation type="journal article" date="2018" name="Mol. Genet. Genomics">
        <title>The red deer Cervus elaphus genome CerEla1.0: sequencing, annotating, genes, and chromosomes.</title>
        <authorList>
            <person name="Bana N.A."/>
            <person name="Nyiri A."/>
            <person name="Nagy J."/>
            <person name="Frank K."/>
            <person name="Nagy T."/>
            <person name="Steger V."/>
            <person name="Schiller M."/>
            <person name="Lakatos P."/>
            <person name="Sugar L."/>
            <person name="Horn P."/>
            <person name="Barta E."/>
            <person name="Orosz L."/>
        </authorList>
    </citation>
    <scope>NUCLEOTIDE SEQUENCE [LARGE SCALE GENOMIC DNA]</scope>
    <source>
        <strain evidence="3">Hungarian</strain>
    </source>
</reference>
<evidence type="ECO:0000256" key="1">
    <source>
        <dbReference type="SAM" id="MobiDB-lite"/>
    </source>
</evidence>
<dbReference type="Pfam" id="PF07679">
    <property type="entry name" value="I-set"/>
    <property type="match status" value="7"/>
</dbReference>
<feature type="domain" description="Ig-like" evidence="2">
    <location>
        <begin position="751"/>
        <end position="838"/>
    </location>
</feature>
<dbReference type="GO" id="GO:0007156">
    <property type="term" value="P:homophilic cell adhesion via plasma membrane adhesion molecules"/>
    <property type="evidence" value="ECO:0007669"/>
    <property type="project" value="TreeGrafter"/>
</dbReference>
<dbReference type="FunFam" id="2.60.40.10:FF:001664">
    <property type="entry name" value="Hemicentin 2"/>
    <property type="match status" value="1"/>
</dbReference>
<dbReference type="InterPro" id="IPR013098">
    <property type="entry name" value="Ig_I-set"/>
</dbReference>
<dbReference type="PANTHER" id="PTHR45080">
    <property type="entry name" value="CONTACTIN 5"/>
    <property type="match status" value="1"/>
</dbReference>
<dbReference type="AlphaFoldDB" id="A0A212CW08"/>
<gene>
    <name evidence="3" type="ORF">Celaphus_00005143</name>
</gene>
<feature type="domain" description="Ig-like" evidence="2">
    <location>
        <begin position="1070"/>
        <end position="1159"/>
    </location>
</feature>
<feature type="domain" description="Ig-like" evidence="2">
    <location>
        <begin position="845"/>
        <end position="931"/>
    </location>
</feature>
<dbReference type="Proteomes" id="UP000242450">
    <property type="component" value="Chromosome 11"/>
</dbReference>
<dbReference type="InterPro" id="IPR007110">
    <property type="entry name" value="Ig-like_dom"/>
</dbReference>
<dbReference type="FunFam" id="2.60.40.10:FF:000503">
    <property type="entry name" value="Hemicentin 1"/>
    <property type="match status" value="1"/>
</dbReference>
<feature type="domain" description="Ig-like" evidence="2">
    <location>
        <begin position="576"/>
        <end position="653"/>
    </location>
</feature>
<dbReference type="FunFam" id="2.60.40.10:FF:001348">
    <property type="entry name" value="Hemicentin 2"/>
    <property type="match status" value="1"/>
</dbReference>
<name>A0A212CW08_CEREH</name>
<dbReference type="SMART" id="SM00408">
    <property type="entry name" value="IGc2"/>
    <property type="match status" value="11"/>
</dbReference>
<dbReference type="Gene3D" id="2.60.40.10">
    <property type="entry name" value="Immunoglobulins"/>
    <property type="match status" value="11"/>
</dbReference>
<accession>A0A212CW08</accession>
<dbReference type="Pfam" id="PF13927">
    <property type="entry name" value="Ig_3"/>
    <property type="match status" value="3"/>
</dbReference>
<dbReference type="PROSITE" id="PS50835">
    <property type="entry name" value="IG_LIKE"/>
    <property type="match status" value="11"/>
</dbReference>
<feature type="domain" description="Ig-like" evidence="2">
    <location>
        <begin position="27"/>
        <end position="114"/>
    </location>
</feature>